<feature type="non-terminal residue" evidence="1">
    <location>
        <position position="88"/>
    </location>
</feature>
<comment type="caution">
    <text evidence="1">The sequence shown here is derived from an EMBL/GenBank/DDBJ whole genome shotgun (WGS) entry which is preliminary data.</text>
</comment>
<organism evidence="1 2">
    <name type="scientific">Agathobacter rectalis</name>
    <dbReference type="NCBI Taxonomy" id="39491"/>
    <lineage>
        <taxon>Bacteria</taxon>
        <taxon>Bacillati</taxon>
        <taxon>Bacillota</taxon>
        <taxon>Clostridia</taxon>
        <taxon>Lachnospirales</taxon>
        <taxon>Lachnospiraceae</taxon>
        <taxon>Agathobacter</taxon>
    </lineage>
</organism>
<dbReference type="AlphaFoldDB" id="A0AAW4WQF1"/>
<feature type="non-terminal residue" evidence="1">
    <location>
        <position position="1"/>
    </location>
</feature>
<gene>
    <name evidence="1" type="ORF">LK487_17900</name>
</gene>
<reference evidence="1" key="1">
    <citation type="submission" date="2021-10" db="EMBL/GenBank/DDBJ databases">
        <title>Collection of gut derived symbiotic bacterial strains cultured from healthy donors.</title>
        <authorList>
            <person name="Lin H."/>
            <person name="Littmann E."/>
            <person name="Claire K."/>
            <person name="Pamer E."/>
        </authorList>
    </citation>
    <scope>NUCLEOTIDE SEQUENCE</scope>
    <source>
        <strain evidence="1">MSK.22.92</strain>
    </source>
</reference>
<dbReference type="EMBL" id="JAJFBX010000231">
    <property type="protein sequence ID" value="MCC2748849.1"/>
    <property type="molecule type" value="Genomic_DNA"/>
</dbReference>
<evidence type="ECO:0000313" key="1">
    <source>
        <dbReference type="EMBL" id="MCC2748849.1"/>
    </source>
</evidence>
<name>A0AAW4WQF1_9FIRM</name>
<proteinExistence type="predicted"/>
<dbReference type="Proteomes" id="UP001197847">
    <property type="component" value="Unassembled WGS sequence"/>
</dbReference>
<protein>
    <submittedName>
        <fullName evidence="1">Uncharacterized protein</fullName>
    </submittedName>
</protein>
<accession>A0AAW4WQF1</accession>
<evidence type="ECO:0000313" key="2">
    <source>
        <dbReference type="Proteomes" id="UP001197847"/>
    </source>
</evidence>
<sequence>DTAWPSILPTQAESWIGEQRVVLRRDGIELFPKFTVTGMKFDGVVVASLDAVSGDSYTDVAGRARTTGPANVAGVAITARDEEQGVEL</sequence>